<dbReference type="EMBL" id="JAWRVG010000001">
    <property type="protein sequence ID" value="KAK4085258.1"/>
    <property type="molecule type" value="Genomic_DNA"/>
</dbReference>
<organism evidence="1 2">
    <name type="scientific">Trichoderma aggressivum f. europaeum</name>
    <dbReference type="NCBI Taxonomy" id="173218"/>
    <lineage>
        <taxon>Eukaryota</taxon>
        <taxon>Fungi</taxon>
        <taxon>Dikarya</taxon>
        <taxon>Ascomycota</taxon>
        <taxon>Pezizomycotina</taxon>
        <taxon>Sordariomycetes</taxon>
        <taxon>Hypocreomycetidae</taxon>
        <taxon>Hypocreales</taxon>
        <taxon>Hypocreaceae</taxon>
        <taxon>Trichoderma</taxon>
    </lineage>
</organism>
<protein>
    <submittedName>
        <fullName evidence="1">Uncharacterized protein</fullName>
    </submittedName>
</protein>
<dbReference type="RefSeq" id="XP_062760598.1">
    <property type="nucleotide sequence ID" value="XM_062897476.1"/>
</dbReference>
<dbReference type="AlphaFoldDB" id="A0AAE1INC4"/>
<name>A0AAE1INC4_9HYPO</name>
<reference evidence="1" key="1">
    <citation type="submission" date="2023-11" db="EMBL/GenBank/DDBJ databases">
        <title>The genome sequences of three competitors of mushroom-forming fungi.</title>
        <authorList>
            <person name="Beijen E."/>
            <person name="Ohm R.A."/>
        </authorList>
    </citation>
    <scope>NUCLEOTIDE SEQUENCE</scope>
    <source>
        <strain evidence="1">CBS 100526</strain>
    </source>
</reference>
<gene>
    <name evidence="1" type="ORF">Triagg1_248</name>
</gene>
<proteinExistence type="predicted"/>
<evidence type="ECO:0000313" key="1">
    <source>
        <dbReference type="EMBL" id="KAK4085258.1"/>
    </source>
</evidence>
<sequence>MSAPNQCEWSLKSGGQTSFLLYGAMSGICPNWHDESKTKQRFRQIYQTREEGRFCVLEIAYYGETEMVIWKWFHDDLSQIKKNTHGMFDRMNDFAPQYIDAAKRWNETWKVIATLEEEDWATQLGNLGLPVYVATVARRAPVTSEGVLAALGEVNMSMARLQWHATMALENEGGRWKVWGEVGELP</sequence>
<keyword evidence="2" id="KW-1185">Reference proteome</keyword>
<dbReference type="Proteomes" id="UP001273209">
    <property type="component" value="Unassembled WGS sequence"/>
</dbReference>
<comment type="caution">
    <text evidence="1">The sequence shown here is derived from an EMBL/GenBank/DDBJ whole genome shotgun (WGS) entry which is preliminary data.</text>
</comment>
<dbReference type="GeneID" id="87916570"/>
<accession>A0AAE1INC4</accession>
<evidence type="ECO:0000313" key="2">
    <source>
        <dbReference type="Proteomes" id="UP001273209"/>
    </source>
</evidence>